<feature type="domain" description="EGF-like" evidence="12">
    <location>
        <begin position="282"/>
        <end position="323"/>
    </location>
</feature>
<feature type="domain" description="EGF-like" evidence="12">
    <location>
        <begin position="48"/>
        <end position="89"/>
    </location>
</feature>
<dbReference type="PROSITE" id="PS01187">
    <property type="entry name" value="EGF_CA"/>
    <property type="match status" value="3"/>
</dbReference>
<evidence type="ECO:0000256" key="1">
    <source>
        <dbReference type="ARBA" id="ARBA00004479"/>
    </source>
</evidence>
<evidence type="ECO:0000259" key="12">
    <source>
        <dbReference type="PROSITE" id="PS50026"/>
    </source>
</evidence>
<keyword evidence="4" id="KW-0732">Signal</keyword>
<evidence type="ECO:0000256" key="8">
    <source>
        <dbReference type="ARBA" id="ARBA00023136"/>
    </source>
</evidence>
<comment type="subcellular location">
    <subcellularLocation>
        <location evidence="1">Membrane</location>
        <topology evidence="1">Single-pass type I membrane protein</topology>
    </subcellularLocation>
</comment>
<dbReference type="PANTHER" id="PTHR24039:SF53">
    <property type="entry name" value="EGF-LIKE DOMAIN-CONTAINING PROTEIN"/>
    <property type="match status" value="1"/>
</dbReference>
<evidence type="ECO:0000313" key="13">
    <source>
        <dbReference type="EMBL" id="VDO96048.1"/>
    </source>
</evidence>
<keyword evidence="10" id="KW-0325">Glycoprotein</keyword>
<dbReference type="InterPro" id="IPR000152">
    <property type="entry name" value="EGF-type_Asp/Asn_hydroxyl_site"/>
</dbReference>
<dbReference type="InterPro" id="IPR024731">
    <property type="entry name" value="NELL2-like_EGF"/>
</dbReference>
<dbReference type="InterPro" id="IPR009030">
    <property type="entry name" value="Growth_fac_rcpt_cys_sf"/>
</dbReference>
<dbReference type="GO" id="GO:0005509">
    <property type="term" value="F:calcium ion binding"/>
    <property type="evidence" value="ECO:0007669"/>
    <property type="project" value="InterPro"/>
</dbReference>
<evidence type="ECO:0000313" key="15">
    <source>
        <dbReference type="WBParaSite" id="HPBE_0001341501-mRNA-1"/>
    </source>
</evidence>
<proteinExistence type="predicted"/>
<evidence type="ECO:0000256" key="10">
    <source>
        <dbReference type="ARBA" id="ARBA00023180"/>
    </source>
</evidence>
<sequence length="525" mass="56960">MKNRQPSNTTKCTSGDQCGDDAYCERRTGACRCYPGFEGAPPLQQCKDVDECAVGLHKCDPTARCHNYVGGYACFCPMGFRKQDKGDCVGFFGDGYKCMPIEKRACTEAEWAVANCGKNHMCMVDTSGKKDCSMCKMGFEMKNGECVDINECEVQGLSMCDKNAVCNNLMGTYACQCKKGFRGDGYMCDDEDECLMTPCHPQAECRNKPGSFECRCPEGFEGDGIRSCMNPLERSCGDVQQTCGRSDHTACLSVRVFDGSLSSICECEPNYRFNNLTNQCEDIDECAENRHNCDPASSTCVNEDGGFRCECYEGYEGTGGVCVDVDECERGVAGCHSMAMCINQPGSCGCKCVNGFTGDGTQCNGRLSVPELAPMKRESESTCTPEWQRLCKLENKTCHVDEEEVPQCGSCIEGHQPINGTCQAVQNGGNCADPAKNNCDVNAECIDVHPGRHFCTCKIGYIGDGMRCDDIDECSLAGICHPEATCHNSPGSFECTCNTGFVGSGFVCEPGNTTTQSKTCTCTFQ</sequence>
<keyword evidence="9" id="KW-1015">Disulfide bond</keyword>
<keyword evidence="8" id="KW-0472">Membrane</keyword>
<dbReference type="InterPro" id="IPR018097">
    <property type="entry name" value="EGF_Ca-bd_CS"/>
</dbReference>
<evidence type="ECO:0000313" key="14">
    <source>
        <dbReference type="Proteomes" id="UP000050761"/>
    </source>
</evidence>
<feature type="domain" description="EGF-like" evidence="12">
    <location>
        <begin position="427"/>
        <end position="469"/>
    </location>
</feature>
<feature type="domain" description="EGF-like" evidence="12">
    <location>
        <begin position="190"/>
        <end position="229"/>
    </location>
</feature>
<evidence type="ECO:0000256" key="9">
    <source>
        <dbReference type="ARBA" id="ARBA00023157"/>
    </source>
</evidence>
<dbReference type="SMART" id="SM00179">
    <property type="entry name" value="EGF_CA"/>
    <property type="match status" value="7"/>
</dbReference>
<keyword evidence="3" id="KW-0812">Transmembrane</keyword>
<dbReference type="PROSITE" id="PS50026">
    <property type="entry name" value="EGF_3"/>
    <property type="match status" value="7"/>
</dbReference>
<dbReference type="PANTHER" id="PTHR24039">
    <property type="entry name" value="FIBRILLIN-RELATED"/>
    <property type="match status" value="1"/>
</dbReference>
<dbReference type="Proteomes" id="UP000050761">
    <property type="component" value="Unassembled WGS sequence"/>
</dbReference>
<dbReference type="OrthoDB" id="283575at2759"/>
<dbReference type="GO" id="GO:0016020">
    <property type="term" value="C:membrane"/>
    <property type="evidence" value="ECO:0007669"/>
    <property type="project" value="UniProtKB-SubCell"/>
</dbReference>
<dbReference type="Pfam" id="PF07645">
    <property type="entry name" value="EGF_CA"/>
    <property type="match status" value="3"/>
</dbReference>
<dbReference type="FunFam" id="2.10.25.10:FF:000038">
    <property type="entry name" value="Fibrillin 2"/>
    <property type="match status" value="5"/>
</dbReference>
<evidence type="ECO:0000256" key="3">
    <source>
        <dbReference type="ARBA" id="ARBA00022692"/>
    </source>
</evidence>
<keyword evidence="6" id="KW-0106">Calcium</keyword>
<evidence type="ECO:0000256" key="2">
    <source>
        <dbReference type="ARBA" id="ARBA00022536"/>
    </source>
</evidence>
<dbReference type="SUPFAM" id="SSF57184">
    <property type="entry name" value="Growth factor receptor domain"/>
    <property type="match status" value="2"/>
</dbReference>
<keyword evidence="14" id="KW-1185">Reference proteome</keyword>
<dbReference type="PROSITE" id="PS00010">
    <property type="entry name" value="ASX_HYDROXYL"/>
    <property type="match status" value="5"/>
</dbReference>
<dbReference type="SMART" id="SM00181">
    <property type="entry name" value="EGF"/>
    <property type="match status" value="11"/>
</dbReference>
<feature type="domain" description="EGF-like" evidence="12">
    <location>
        <begin position="324"/>
        <end position="364"/>
    </location>
</feature>
<dbReference type="Pfam" id="PF12947">
    <property type="entry name" value="EGF_3"/>
    <property type="match status" value="4"/>
</dbReference>
<comment type="caution">
    <text evidence="11">Lacks conserved residue(s) required for the propagation of feature annotation.</text>
</comment>
<dbReference type="InterPro" id="IPR000742">
    <property type="entry name" value="EGF"/>
</dbReference>
<organism evidence="14 15">
    <name type="scientific">Heligmosomoides polygyrus</name>
    <name type="common">Parasitic roundworm</name>
    <dbReference type="NCBI Taxonomy" id="6339"/>
    <lineage>
        <taxon>Eukaryota</taxon>
        <taxon>Metazoa</taxon>
        <taxon>Ecdysozoa</taxon>
        <taxon>Nematoda</taxon>
        <taxon>Chromadorea</taxon>
        <taxon>Rhabditida</taxon>
        <taxon>Rhabditina</taxon>
        <taxon>Rhabditomorpha</taxon>
        <taxon>Strongyloidea</taxon>
        <taxon>Heligmosomidae</taxon>
        <taxon>Heligmosomoides</taxon>
    </lineage>
</organism>
<dbReference type="PROSITE" id="PS01186">
    <property type="entry name" value="EGF_2"/>
    <property type="match status" value="8"/>
</dbReference>
<dbReference type="Gene3D" id="2.10.25.10">
    <property type="entry name" value="Laminin"/>
    <property type="match status" value="8"/>
</dbReference>
<dbReference type="InterPro" id="IPR049883">
    <property type="entry name" value="NOTCH1_EGF-like"/>
</dbReference>
<dbReference type="GO" id="GO:0048731">
    <property type="term" value="P:system development"/>
    <property type="evidence" value="ECO:0007669"/>
    <property type="project" value="UniProtKB-ARBA"/>
</dbReference>
<dbReference type="CDD" id="cd00054">
    <property type="entry name" value="EGF_CA"/>
    <property type="match status" value="4"/>
</dbReference>
<feature type="domain" description="EGF-like" evidence="12">
    <location>
        <begin position="470"/>
        <end position="509"/>
    </location>
</feature>
<keyword evidence="5" id="KW-0677">Repeat</keyword>
<evidence type="ECO:0000256" key="6">
    <source>
        <dbReference type="ARBA" id="ARBA00022837"/>
    </source>
</evidence>
<dbReference type="AlphaFoldDB" id="A0A183FXV5"/>
<dbReference type="FunFam" id="2.10.25.10:FF:000202">
    <property type="entry name" value="Multiple epidermal growth factor-like domains 8"/>
    <property type="match status" value="1"/>
</dbReference>
<feature type="domain" description="EGF-like" evidence="12">
    <location>
        <begin position="148"/>
        <end position="189"/>
    </location>
</feature>
<gene>
    <name evidence="13" type="ORF">HPBE_LOCUS13416</name>
</gene>
<dbReference type="EMBL" id="UZAH01027907">
    <property type="protein sequence ID" value="VDO96048.1"/>
    <property type="molecule type" value="Genomic_DNA"/>
</dbReference>
<protein>
    <submittedName>
        <fullName evidence="15">EGF-like domain-containing protein</fullName>
    </submittedName>
</protein>
<dbReference type="WBParaSite" id="HPBE_0001341501-mRNA-1">
    <property type="protein sequence ID" value="HPBE_0001341501-mRNA-1"/>
    <property type="gene ID" value="HPBE_0001341501"/>
</dbReference>
<evidence type="ECO:0000256" key="4">
    <source>
        <dbReference type="ARBA" id="ARBA00022729"/>
    </source>
</evidence>
<dbReference type="GO" id="GO:0048513">
    <property type="term" value="P:animal organ development"/>
    <property type="evidence" value="ECO:0007669"/>
    <property type="project" value="UniProtKB-ARBA"/>
</dbReference>
<dbReference type="InterPro" id="IPR001881">
    <property type="entry name" value="EGF-like_Ca-bd_dom"/>
</dbReference>
<accession>A0A183FXV5</accession>
<keyword evidence="2 11" id="KW-0245">EGF-like domain</keyword>
<keyword evidence="7" id="KW-1133">Transmembrane helix</keyword>
<evidence type="ECO:0000256" key="5">
    <source>
        <dbReference type="ARBA" id="ARBA00022737"/>
    </source>
</evidence>
<dbReference type="SUPFAM" id="SSF57196">
    <property type="entry name" value="EGF/Laminin"/>
    <property type="match status" value="3"/>
</dbReference>
<reference evidence="15" key="2">
    <citation type="submission" date="2019-09" db="UniProtKB">
        <authorList>
            <consortium name="WormBaseParasite"/>
        </authorList>
    </citation>
    <scope>IDENTIFICATION</scope>
</reference>
<accession>A0A3P8D6C0</accession>
<reference evidence="13 14" key="1">
    <citation type="submission" date="2018-11" db="EMBL/GenBank/DDBJ databases">
        <authorList>
            <consortium name="Pathogen Informatics"/>
        </authorList>
    </citation>
    <scope>NUCLEOTIDE SEQUENCE [LARGE SCALE GENOMIC DNA]</scope>
</reference>
<name>A0A183FXV5_HELPZ</name>
<evidence type="ECO:0000256" key="7">
    <source>
        <dbReference type="ARBA" id="ARBA00022989"/>
    </source>
</evidence>
<evidence type="ECO:0000256" key="11">
    <source>
        <dbReference type="PROSITE-ProRule" id="PRU00076"/>
    </source>
</evidence>